<dbReference type="AlphaFoldDB" id="A0A146MC21"/>
<comment type="similarity">
    <text evidence="10">Belongs to the ELO family.</text>
</comment>
<feature type="transmembrane region" description="Helical" evidence="10">
    <location>
        <begin position="147"/>
        <end position="166"/>
    </location>
</feature>
<evidence type="ECO:0000256" key="1">
    <source>
        <dbReference type="ARBA" id="ARBA00004141"/>
    </source>
</evidence>
<evidence type="ECO:0000256" key="2">
    <source>
        <dbReference type="ARBA" id="ARBA00022516"/>
    </source>
</evidence>
<dbReference type="GO" id="GO:0019367">
    <property type="term" value="P:fatty acid elongation, saturated fatty acid"/>
    <property type="evidence" value="ECO:0007669"/>
    <property type="project" value="TreeGrafter"/>
</dbReference>
<dbReference type="GO" id="GO:0030148">
    <property type="term" value="P:sphingolipid biosynthetic process"/>
    <property type="evidence" value="ECO:0007669"/>
    <property type="project" value="TreeGrafter"/>
</dbReference>
<keyword evidence="4 10" id="KW-0812">Transmembrane</keyword>
<feature type="transmembrane region" description="Helical" evidence="10">
    <location>
        <begin position="266"/>
        <end position="286"/>
    </location>
</feature>
<keyword evidence="7 10" id="KW-0443">Lipid metabolism</keyword>
<evidence type="ECO:0000256" key="4">
    <source>
        <dbReference type="ARBA" id="ARBA00022692"/>
    </source>
</evidence>
<evidence type="ECO:0000256" key="7">
    <source>
        <dbReference type="ARBA" id="ARBA00023098"/>
    </source>
</evidence>
<evidence type="ECO:0000256" key="8">
    <source>
        <dbReference type="ARBA" id="ARBA00023136"/>
    </source>
</evidence>
<keyword evidence="9 10" id="KW-0275">Fatty acid biosynthesis</keyword>
<protein>
    <recommendedName>
        <fullName evidence="10">Elongation of very long chain fatty acids protein</fullName>
        <ecNumber evidence="10">2.3.1.199</ecNumber>
    </recommendedName>
    <alternativeName>
        <fullName evidence="10">Very-long-chain 3-oxoacyl-CoA synthase</fullName>
    </alternativeName>
</protein>
<dbReference type="Pfam" id="PF01151">
    <property type="entry name" value="ELO"/>
    <property type="match status" value="1"/>
</dbReference>
<dbReference type="EC" id="2.3.1.199" evidence="10"/>
<organism evidence="12">
    <name type="scientific">Lygus hesperus</name>
    <name type="common">Western plant bug</name>
    <dbReference type="NCBI Taxonomy" id="30085"/>
    <lineage>
        <taxon>Eukaryota</taxon>
        <taxon>Metazoa</taxon>
        <taxon>Ecdysozoa</taxon>
        <taxon>Arthropoda</taxon>
        <taxon>Hexapoda</taxon>
        <taxon>Insecta</taxon>
        <taxon>Pterygota</taxon>
        <taxon>Neoptera</taxon>
        <taxon>Paraneoptera</taxon>
        <taxon>Hemiptera</taxon>
        <taxon>Heteroptera</taxon>
        <taxon>Panheteroptera</taxon>
        <taxon>Cimicomorpha</taxon>
        <taxon>Miridae</taxon>
        <taxon>Mirini</taxon>
        <taxon>Lygus</taxon>
    </lineage>
</organism>
<dbReference type="PROSITE" id="PS01188">
    <property type="entry name" value="ELO"/>
    <property type="match status" value="1"/>
</dbReference>
<accession>A0A146MC21</accession>
<keyword evidence="6 10" id="KW-1133">Transmembrane helix</keyword>
<evidence type="ECO:0000313" key="12">
    <source>
        <dbReference type="EMBL" id="JAQ17293.1"/>
    </source>
</evidence>
<dbReference type="GO" id="GO:0034625">
    <property type="term" value="P:fatty acid elongation, monounsaturated fatty acid"/>
    <property type="evidence" value="ECO:0007669"/>
    <property type="project" value="TreeGrafter"/>
</dbReference>
<comment type="subcellular location">
    <subcellularLocation>
        <location evidence="1">Membrane</location>
        <topology evidence="1">Multi-pass membrane protein</topology>
    </subcellularLocation>
</comment>
<feature type="non-terminal residue" evidence="12">
    <location>
        <position position="1"/>
    </location>
</feature>
<dbReference type="GO" id="GO:0005789">
    <property type="term" value="C:endoplasmic reticulum membrane"/>
    <property type="evidence" value="ECO:0007669"/>
    <property type="project" value="TreeGrafter"/>
</dbReference>
<gene>
    <name evidence="12" type="primary">AAEL008004_1</name>
    <name evidence="12" type="ORF">g.50768</name>
</gene>
<evidence type="ECO:0000256" key="5">
    <source>
        <dbReference type="ARBA" id="ARBA00022832"/>
    </source>
</evidence>
<evidence type="ECO:0000256" key="11">
    <source>
        <dbReference type="SAM" id="MobiDB-lite"/>
    </source>
</evidence>
<dbReference type="GO" id="GO:0009922">
    <property type="term" value="F:fatty acid elongase activity"/>
    <property type="evidence" value="ECO:0007669"/>
    <property type="project" value="UniProtKB-EC"/>
</dbReference>
<sequence length="337" mass="38336">PIVTRQPANPLKRTREKVSTQPPLTEKRSTMEETIWASVMDNSTSIKDLFGAREDFVLRTPWLVLSLTASYLYFVLVFGPSFMKTKKPMNLKNTILVYNAVQVAFSTWWFVEAIMCISKIGFFEAISLAAGCSKANPLVQAKWDLLGYWYLISKLVELLDTVFFVLRGKQSQVTFLHVYHHTNMALSTWYFIKYNQGTRSMAMGVCNTFVHIVMYGYYLLAAMGPQVRRHLWWKKYITALQITQFFVILSYLGYLCLYGCSVARPFIVFSSANTGSFLVLFVHFYLKSYNRTKTTKTNGIVQEVESSATKCDVANTTKMNGTVQGVGSAVTKPVKVE</sequence>
<keyword evidence="2 10" id="KW-0444">Lipid biosynthesis</keyword>
<feature type="transmembrane region" description="Helical" evidence="10">
    <location>
        <begin position="62"/>
        <end position="83"/>
    </location>
</feature>
<dbReference type="PANTHER" id="PTHR11157">
    <property type="entry name" value="FATTY ACID ACYL TRANSFERASE-RELATED"/>
    <property type="match status" value="1"/>
</dbReference>
<comment type="catalytic activity">
    <reaction evidence="10">
        <text>a very-long-chain acyl-CoA + malonyl-CoA + H(+) = a very-long-chain 3-oxoacyl-CoA + CO2 + CoA</text>
        <dbReference type="Rhea" id="RHEA:32727"/>
        <dbReference type="ChEBI" id="CHEBI:15378"/>
        <dbReference type="ChEBI" id="CHEBI:16526"/>
        <dbReference type="ChEBI" id="CHEBI:57287"/>
        <dbReference type="ChEBI" id="CHEBI:57384"/>
        <dbReference type="ChEBI" id="CHEBI:90725"/>
        <dbReference type="ChEBI" id="CHEBI:90736"/>
        <dbReference type="EC" id="2.3.1.199"/>
    </reaction>
</comment>
<keyword evidence="8 10" id="KW-0472">Membrane</keyword>
<keyword evidence="5 10" id="KW-0276">Fatty acid metabolism</keyword>
<evidence type="ECO:0000256" key="6">
    <source>
        <dbReference type="ARBA" id="ARBA00022989"/>
    </source>
</evidence>
<keyword evidence="3 10" id="KW-0808">Transferase</keyword>
<feature type="transmembrane region" description="Helical" evidence="10">
    <location>
        <begin position="232"/>
        <end position="254"/>
    </location>
</feature>
<dbReference type="GO" id="GO:0034626">
    <property type="term" value="P:fatty acid elongation, polyunsaturated fatty acid"/>
    <property type="evidence" value="ECO:0007669"/>
    <property type="project" value="TreeGrafter"/>
</dbReference>
<feature type="region of interest" description="Disordered" evidence="11">
    <location>
        <begin position="1"/>
        <end position="26"/>
    </location>
</feature>
<dbReference type="PANTHER" id="PTHR11157:SF103">
    <property type="entry name" value="ELONGATION OF VERY LONG CHAIN FATTY ACIDS PROTEIN"/>
    <property type="match status" value="1"/>
</dbReference>
<dbReference type="InterPro" id="IPR030457">
    <property type="entry name" value="ELO_CS"/>
</dbReference>
<name>A0A146MC21_LYGHE</name>
<proteinExistence type="inferred from homology"/>
<dbReference type="EMBL" id="GDHC01001336">
    <property type="protein sequence ID" value="JAQ17293.1"/>
    <property type="molecule type" value="Transcribed_RNA"/>
</dbReference>
<feature type="transmembrane region" description="Helical" evidence="10">
    <location>
        <begin position="198"/>
        <end position="220"/>
    </location>
</feature>
<reference evidence="12" key="1">
    <citation type="journal article" date="2016" name="Gigascience">
        <title>De novo construction of an expanded transcriptome assembly for the western tarnished plant bug, Lygus hesperus.</title>
        <authorList>
            <person name="Tassone E.E."/>
            <person name="Geib S.M."/>
            <person name="Hall B."/>
            <person name="Fabrick J.A."/>
            <person name="Brent C.S."/>
            <person name="Hull J.J."/>
        </authorList>
    </citation>
    <scope>NUCLEOTIDE SEQUENCE</scope>
</reference>
<feature type="transmembrane region" description="Helical" evidence="10">
    <location>
        <begin position="95"/>
        <end position="111"/>
    </location>
</feature>
<evidence type="ECO:0000256" key="3">
    <source>
        <dbReference type="ARBA" id="ARBA00022679"/>
    </source>
</evidence>
<evidence type="ECO:0000256" key="10">
    <source>
        <dbReference type="RuleBase" id="RU361115"/>
    </source>
</evidence>
<dbReference type="GO" id="GO:0042761">
    <property type="term" value="P:very long-chain fatty acid biosynthetic process"/>
    <property type="evidence" value="ECO:0007669"/>
    <property type="project" value="TreeGrafter"/>
</dbReference>
<evidence type="ECO:0000256" key="9">
    <source>
        <dbReference type="ARBA" id="ARBA00023160"/>
    </source>
</evidence>
<dbReference type="InterPro" id="IPR002076">
    <property type="entry name" value="ELO_fam"/>
</dbReference>